<feature type="chain" id="PRO_5045135303" description="Secreted protein" evidence="2">
    <location>
        <begin position="32"/>
        <end position="229"/>
    </location>
</feature>
<proteinExistence type="predicted"/>
<feature type="signal peptide" evidence="2">
    <location>
        <begin position="1"/>
        <end position="31"/>
    </location>
</feature>
<comment type="caution">
    <text evidence="3">The sequence shown here is derived from an EMBL/GenBank/DDBJ whole genome shotgun (WGS) entry which is preliminary data.</text>
</comment>
<evidence type="ECO:0000313" key="4">
    <source>
        <dbReference type="Proteomes" id="UP001183414"/>
    </source>
</evidence>
<sequence length="229" mass="24021">MRVNKTVSAVLATTIAGAVALGGVTAATAFAADEPRPQAAQQAPLPKAQKLQQQTRVLGETGDVLNPVAELIDSVLNAPEGRLSQREADRHAKAVQEALAPLQAQQSRNSSDRAPRANLTARAAVALEAQVDELLQAAESGNQRRIAKEAEATVRATVNVMAAVVADGELPAPDMNGLSQPQDAAPNAQRDEQDAQEEGPQLAENRLAPGDAELEMLPGDAEQELLPQE</sequence>
<gene>
    <name evidence="3" type="ORF">RM572_25225</name>
</gene>
<organism evidence="3 4">
    <name type="scientific">Streptomyces hazeniae</name>
    <dbReference type="NCBI Taxonomy" id="3075538"/>
    <lineage>
        <taxon>Bacteria</taxon>
        <taxon>Bacillati</taxon>
        <taxon>Actinomycetota</taxon>
        <taxon>Actinomycetes</taxon>
        <taxon>Kitasatosporales</taxon>
        <taxon>Streptomycetaceae</taxon>
        <taxon>Streptomyces</taxon>
    </lineage>
</organism>
<evidence type="ECO:0008006" key="5">
    <source>
        <dbReference type="Google" id="ProtNLM"/>
    </source>
</evidence>
<reference evidence="4" key="1">
    <citation type="submission" date="2023-07" db="EMBL/GenBank/DDBJ databases">
        <title>30 novel species of actinomycetes from the DSMZ collection.</title>
        <authorList>
            <person name="Nouioui I."/>
        </authorList>
    </citation>
    <scope>NUCLEOTIDE SEQUENCE [LARGE SCALE GENOMIC DNA]</scope>
    <source>
        <strain evidence="4">DSM 42041</strain>
    </source>
</reference>
<evidence type="ECO:0000256" key="1">
    <source>
        <dbReference type="SAM" id="MobiDB-lite"/>
    </source>
</evidence>
<dbReference type="Proteomes" id="UP001183414">
    <property type="component" value="Unassembled WGS sequence"/>
</dbReference>
<dbReference type="EMBL" id="JAVREQ010000030">
    <property type="protein sequence ID" value="MDT0382068.1"/>
    <property type="molecule type" value="Genomic_DNA"/>
</dbReference>
<feature type="region of interest" description="Disordered" evidence="1">
    <location>
        <begin position="171"/>
        <end position="229"/>
    </location>
</feature>
<evidence type="ECO:0000256" key="2">
    <source>
        <dbReference type="SAM" id="SignalP"/>
    </source>
</evidence>
<name>A0ABU2P2C8_9ACTN</name>
<keyword evidence="4" id="KW-1185">Reference proteome</keyword>
<protein>
    <recommendedName>
        <fullName evidence="5">Secreted protein</fullName>
    </recommendedName>
</protein>
<accession>A0ABU2P2C8</accession>
<dbReference type="RefSeq" id="WP_311675679.1">
    <property type="nucleotide sequence ID" value="NZ_JAVREQ010000030.1"/>
</dbReference>
<evidence type="ECO:0000313" key="3">
    <source>
        <dbReference type="EMBL" id="MDT0382068.1"/>
    </source>
</evidence>
<keyword evidence="2" id="KW-0732">Signal</keyword>